<comment type="caution">
    <text evidence="1">The sequence shown here is derived from an EMBL/GenBank/DDBJ whole genome shotgun (WGS) entry which is preliminary data.</text>
</comment>
<evidence type="ECO:0000313" key="2">
    <source>
        <dbReference type="Proteomes" id="UP001194468"/>
    </source>
</evidence>
<protein>
    <submittedName>
        <fullName evidence="1">Uncharacterized protein</fullName>
    </submittedName>
</protein>
<dbReference type="AlphaFoldDB" id="A0AAD4C116"/>
<dbReference type="EMBL" id="WHUW01000006">
    <property type="protein sequence ID" value="KAF8444806.1"/>
    <property type="molecule type" value="Genomic_DNA"/>
</dbReference>
<evidence type="ECO:0000313" key="1">
    <source>
        <dbReference type="EMBL" id="KAF8444806.1"/>
    </source>
</evidence>
<proteinExistence type="predicted"/>
<sequence length="121" mass="13707">MDQNRSSRIEYARLVIVSSEAHLTANKLRGVANWPSIHGKLNDEEYCAASVMRNRYEHCWKSCLFANLLLGCRTRRGPVSVTAINFCHSRLTRSCIPQWNQARVTGTGDTCPLARSLRRGE</sequence>
<organism evidence="1 2">
    <name type="scientific">Boletus edulis BED1</name>
    <dbReference type="NCBI Taxonomy" id="1328754"/>
    <lineage>
        <taxon>Eukaryota</taxon>
        <taxon>Fungi</taxon>
        <taxon>Dikarya</taxon>
        <taxon>Basidiomycota</taxon>
        <taxon>Agaricomycotina</taxon>
        <taxon>Agaricomycetes</taxon>
        <taxon>Agaricomycetidae</taxon>
        <taxon>Boletales</taxon>
        <taxon>Boletineae</taxon>
        <taxon>Boletaceae</taxon>
        <taxon>Boletoideae</taxon>
        <taxon>Boletus</taxon>
    </lineage>
</organism>
<reference evidence="1" key="2">
    <citation type="journal article" date="2020" name="Nat. Commun.">
        <title>Large-scale genome sequencing of mycorrhizal fungi provides insights into the early evolution of symbiotic traits.</title>
        <authorList>
            <person name="Miyauchi S."/>
            <person name="Kiss E."/>
            <person name="Kuo A."/>
            <person name="Drula E."/>
            <person name="Kohler A."/>
            <person name="Sanchez-Garcia M."/>
            <person name="Morin E."/>
            <person name="Andreopoulos B."/>
            <person name="Barry K.W."/>
            <person name="Bonito G."/>
            <person name="Buee M."/>
            <person name="Carver A."/>
            <person name="Chen C."/>
            <person name="Cichocki N."/>
            <person name="Clum A."/>
            <person name="Culley D."/>
            <person name="Crous P.W."/>
            <person name="Fauchery L."/>
            <person name="Girlanda M."/>
            <person name="Hayes R.D."/>
            <person name="Keri Z."/>
            <person name="LaButti K."/>
            <person name="Lipzen A."/>
            <person name="Lombard V."/>
            <person name="Magnuson J."/>
            <person name="Maillard F."/>
            <person name="Murat C."/>
            <person name="Nolan M."/>
            <person name="Ohm R.A."/>
            <person name="Pangilinan J."/>
            <person name="Pereira M.F."/>
            <person name="Perotto S."/>
            <person name="Peter M."/>
            <person name="Pfister S."/>
            <person name="Riley R."/>
            <person name="Sitrit Y."/>
            <person name="Stielow J.B."/>
            <person name="Szollosi G."/>
            <person name="Zifcakova L."/>
            <person name="Stursova M."/>
            <person name="Spatafora J.W."/>
            <person name="Tedersoo L."/>
            <person name="Vaario L.M."/>
            <person name="Yamada A."/>
            <person name="Yan M."/>
            <person name="Wang P."/>
            <person name="Xu J."/>
            <person name="Bruns T."/>
            <person name="Baldrian P."/>
            <person name="Vilgalys R."/>
            <person name="Dunand C."/>
            <person name="Henrissat B."/>
            <person name="Grigoriev I.V."/>
            <person name="Hibbett D."/>
            <person name="Nagy L.G."/>
            <person name="Martin F.M."/>
        </authorList>
    </citation>
    <scope>NUCLEOTIDE SEQUENCE</scope>
    <source>
        <strain evidence="1">BED1</strain>
    </source>
</reference>
<keyword evidence="2" id="KW-1185">Reference proteome</keyword>
<reference evidence="1" key="1">
    <citation type="submission" date="2019-10" db="EMBL/GenBank/DDBJ databases">
        <authorList>
            <consortium name="DOE Joint Genome Institute"/>
            <person name="Kuo A."/>
            <person name="Miyauchi S."/>
            <person name="Kiss E."/>
            <person name="Drula E."/>
            <person name="Kohler A."/>
            <person name="Sanchez-Garcia M."/>
            <person name="Andreopoulos B."/>
            <person name="Barry K.W."/>
            <person name="Bonito G."/>
            <person name="Buee M."/>
            <person name="Carver A."/>
            <person name="Chen C."/>
            <person name="Cichocki N."/>
            <person name="Clum A."/>
            <person name="Culley D."/>
            <person name="Crous P.W."/>
            <person name="Fauchery L."/>
            <person name="Girlanda M."/>
            <person name="Hayes R."/>
            <person name="Keri Z."/>
            <person name="LaButti K."/>
            <person name="Lipzen A."/>
            <person name="Lombard V."/>
            <person name="Magnuson J."/>
            <person name="Maillard F."/>
            <person name="Morin E."/>
            <person name="Murat C."/>
            <person name="Nolan M."/>
            <person name="Ohm R."/>
            <person name="Pangilinan J."/>
            <person name="Pereira M."/>
            <person name="Perotto S."/>
            <person name="Peter M."/>
            <person name="Riley R."/>
            <person name="Sitrit Y."/>
            <person name="Stielow B."/>
            <person name="Szollosi G."/>
            <person name="Zifcakova L."/>
            <person name="Stursova M."/>
            <person name="Spatafora J.W."/>
            <person name="Tedersoo L."/>
            <person name="Vaario L.-M."/>
            <person name="Yamada A."/>
            <person name="Yan M."/>
            <person name="Wang P."/>
            <person name="Xu J."/>
            <person name="Bruns T."/>
            <person name="Baldrian P."/>
            <person name="Vilgalys R."/>
            <person name="Henrissat B."/>
            <person name="Grigoriev I.V."/>
            <person name="Hibbett D."/>
            <person name="Nagy L.G."/>
            <person name="Martin F.M."/>
        </authorList>
    </citation>
    <scope>NUCLEOTIDE SEQUENCE</scope>
    <source>
        <strain evidence="1">BED1</strain>
    </source>
</reference>
<gene>
    <name evidence="1" type="ORF">L210DRAFT_3047287</name>
</gene>
<accession>A0AAD4C116</accession>
<dbReference type="Proteomes" id="UP001194468">
    <property type="component" value="Unassembled WGS sequence"/>
</dbReference>
<name>A0AAD4C116_BOLED</name>